<feature type="domain" description="Serine aminopeptidase S33" evidence="1">
    <location>
        <begin position="24"/>
        <end position="288"/>
    </location>
</feature>
<dbReference type="Gene3D" id="3.40.50.1820">
    <property type="entry name" value="alpha/beta hydrolase"/>
    <property type="match status" value="1"/>
</dbReference>
<accession>A0A9Q9BK61</accession>
<name>A0A9Q9BK61_TREDN</name>
<proteinExistence type="predicted"/>
<dbReference type="InterPro" id="IPR029058">
    <property type="entry name" value="AB_hydrolase_fold"/>
</dbReference>
<evidence type="ECO:0000259" key="1">
    <source>
        <dbReference type="Pfam" id="PF12146"/>
    </source>
</evidence>
<dbReference type="SUPFAM" id="SSF53474">
    <property type="entry name" value="alpha/beta-Hydrolases"/>
    <property type="match status" value="1"/>
</dbReference>
<dbReference type="Proteomes" id="UP001056981">
    <property type="component" value="Chromosome"/>
</dbReference>
<organism evidence="2 3">
    <name type="scientific">Treponema denticola</name>
    <dbReference type="NCBI Taxonomy" id="158"/>
    <lineage>
        <taxon>Bacteria</taxon>
        <taxon>Pseudomonadati</taxon>
        <taxon>Spirochaetota</taxon>
        <taxon>Spirochaetia</taxon>
        <taxon>Spirochaetales</taxon>
        <taxon>Treponemataceae</taxon>
        <taxon>Treponema</taxon>
    </lineage>
</organism>
<dbReference type="InterPro" id="IPR051044">
    <property type="entry name" value="MAG_DAG_Lipase"/>
</dbReference>
<dbReference type="GO" id="GO:0016787">
    <property type="term" value="F:hydrolase activity"/>
    <property type="evidence" value="ECO:0007669"/>
    <property type="project" value="UniProtKB-KW"/>
</dbReference>
<evidence type="ECO:0000313" key="3">
    <source>
        <dbReference type="Proteomes" id="UP001056981"/>
    </source>
</evidence>
<dbReference type="Pfam" id="PF12146">
    <property type="entry name" value="Hydrolase_4"/>
    <property type="match status" value="1"/>
</dbReference>
<evidence type="ECO:0000313" key="2">
    <source>
        <dbReference type="EMBL" id="UTD00462.1"/>
    </source>
</evidence>
<dbReference type="RefSeq" id="WP_253718184.1">
    <property type="nucleotide sequence ID" value="NZ_CP051522.1"/>
</dbReference>
<gene>
    <name evidence="2" type="ORF">E4N86_07020</name>
</gene>
<protein>
    <submittedName>
        <fullName evidence="2">Alpha/beta hydrolase</fullName>
    </submittedName>
</protein>
<dbReference type="AlphaFoldDB" id="A0A9Q9BK61"/>
<dbReference type="PANTHER" id="PTHR11614">
    <property type="entry name" value="PHOSPHOLIPASE-RELATED"/>
    <property type="match status" value="1"/>
</dbReference>
<reference evidence="2" key="1">
    <citation type="submission" date="2020-04" db="EMBL/GenBank/DDBJ databases">
        <title>Comparative genomics of oral phylogroup-2 Treponema strains.</title>
        <authorList>
            <person name="Zeng H."/>
            <person name="Chan Y.K."/>
            <person name="Watt R.M."/>
        </authorList>
    </citation>
    <scope>NUCLEOTIDE SEQUENCE</scope>
    <source>
        <strain evidence="2">OMZ 905</strain>
    </source>
</reference>
<dbReference type="EMBL" id="CP051635">
    <property type="protein sequence ID" value="UTD00462.1"/>
    <property type="molecule type" value="Genomic_DNA"/>
</dbReference>
<sequence>MQTIYQTMSDGSAVAVHQWLPKKKPKAVIHIVHGMAEHALRYADFAEDACTKGFTVFASDHRGHGKTCGNIMLKGYLADKDGFRRVVEDQKEINDEIQKIYQDIPIIILGHSFGSFITQNYIENYGKTVKAAILVGSAGPNPMLKIAGLAAGLNKLFSGRKKPSKFMDKLSFGAYNKTVDSPKTNFDWLSRDEKEVQKYIDDEFCGFVCTVGFYQDLIKGLKDTHTNTEMAKIPNELPILITSGDRDPVSNLGKSVKKLYDIYKVNGISDLNLKLYEGARHEILNETNKEEVKADIFEWIEKRLC</sequence>
<dbReference type="InterPro" id="IPR022742">
    <property type="entry name" value="Hydrolase_4"/>
</dbReference>
<keyword evidence="2" id="KW-0378">Hydrolase</keyword>